<name>A0A226DJK6_FOLCA</name>
<protein>
    <submittedName>
        <fullName evidence="1">Uncharacterized protein</fullName>
    </submittedName>
</protein>
<accession>A0A226DJK6</accession>
<sequence length="189" mass="21947">MLRQITQYRNWKQAKIAGNKILEYLGKMEFPVDRTIEVVPRIWLSDNNTKCAFPSNRSKGFKKNQEDPESIPDPLWKIWEANVKKSYDKFERANDKAKKLLKAAYIDSSDLDIVGESSQERLRRAEGEVIQPFEPPINEGTEQEVESIPVTFDYCDDRITTLIKGVNKVRSHAFFGAWLLQIQLELLNQ</sequence>
<gene>
    <name evidence="1" type="ORF">Fcan01_20351</name>
</gene>
<evidence type="ECO:0000313" key="1">
    <source>
        <dbReference type="EMBL" id="OXA44877.1"/>
    </source>
</evidence>
<evidence type="ECO:0000313" key="2">
    <source>
        <dbReference type="Proteomes" id="UP000198287"/>
    </source>
</evidence>
<reference evidence="1 2" key="1">
    <citation type="submission" date="2015-12" db="EMBL/GenBank/DDBJ databases">
        <title>The genome of Folsomia candida.</title>
        <authorList>
            <person name="Faddeeva A."/>
            <person name="Derks M.F."/>
            <person name="Anvar Y."/>
            <person name="Smit S."/>
            <person name="Van Straalen N."/>
            <person name="Roelofs D."/>
        </authorList>
    </citation>
    <scope>NUCLEOTIDE SEQUENCE [LARGE SCALE GENOMIC DNA]</scope>
    <source>
        <strain evidence="1 2">VU population</strain>
        <tissue evidence="1">Whole body</tissue>
    </source>
</reference>
<dbReference type="EMBL" id="LNIX01000018">
    <property type="protein sequence ID" value="OXA44877.1"/>
    <property type="molecule type" value="Genomic_DNA"/>
</dbReference>
<dbReference type="AlphaFoldDB" id="A0A226DJK6"/>
<keyword evidence="2" id="KW-1185">Reference proteome</keyword>
<proteinExistence type="predicted"/>
<organism evidence="1 2">
    <name type="scientific">Folsomia candida</name>
    <name type="common">Springtail</name>
    <dbReference type="NCBI Taxonomy" id="158441"/>
    <lineage>
        <taxon>Eukaryota</taxon>
        <taxon>Metazoa</taxon>
        <taxon>Ecdysozoa</taxon>
        <taxon>Arthropoda</taxon>
        <taxon>Hexapoda</taxon>
        <taxon>Collembola</taxon>
        <taxon>Entomobryomorpha</taxon>
        <taxon>Isotomoidea</taxon>
        <taxon>Isotomidae</taxon>
        <taxon>Proisotominae</taxon>
        <taxon>Folsomia</taxon>
    </lineage>
</organism>
<comment type="caution">
    <text evidence="1">The sequence shown here is derived from an EMBL/GenBank/DDBJ whole genome shotgun (WGS) entry which is preliminary data.</text>
</comment>
<dbReference type="Proteomes" id="UP000198287">
    <property type="component" value="Unassembled WGS sequence"/>
</dbReference>